<dbReference type="EMBL" id="JBICCN010000389">
    <property type="protein sequence ID" value="KAL3071697.1"/>
    <property type="molecule type" value="Genomic_DNA"/>
</dbReference>
<dbReference type="InterPro" id="IPR002934">
    <property type="entry name" value="Polymerase_NTP_transf_dom"/>
</dbReference>
<accession>A0ABD2HYE2</accession>
<evidence type="ECO:0000313" key="2">
    <source>
        <dbReference type="EMBL" id="KAL3071697.1"/>
    </source>
</evidence>
<dbReference type="AlphaFoldDB" id="A0ABD2HYE2"/>
<gene>
    <name evidence="2" type="ORF">niasHS_016372</name>
</gene>
<dbReference type="InterPro" id="IPR043519">
    <property type="entry name" value="NT_sf"/>
</dbReference>
<dbReference type="Proteomes" id="UP001620645">
    <property type="component" value="Unassembled WGS sequence"/>
</dbReference>
<organism evidence="2 3">
    <name type="scientific">Heterodera schachtii</name>
    <name type="common">Sugarbeet cyst nematode worm</name>
    <name type="synonym">Tylenchus schachtii</name>
    <dbReference type="NCBI Taxonomy" id="97005"/>
    <lineage>
        <taxon>Eukaryota</taxon>
        <taxon>Metazoa</taxon>
        <taxon>Ecdysozoa</taxon>
        <taxon>Nematoda</taxon>
        <taxon>Chromadorea</taxon>
        <taxon>Rhabditida</taxon>
        <taxon>Tylenchina</taxon>
        <taxon>Tylenchomorpha</taxon>
        <taxon>Tylenchoidea</taxon>
        <taxon>Heteroderidae</taxon>
        <taxon>Heteroderinae</taxon>
        <taxon>Heterodera</taxon>
    </lineage>
</organism>
<dbReference type="SUPFAM" id="SSF81301">
    <property type="entry name" value="Nucleotidyltransferase"/>
    <property type="match status" value="1"/>
</dbReference>
<evidence type="ECO:0000313" key="3">
    <source>
        <dbReference type="Proteomes" id="UP001620645"/>
    </source>
</evidence>
<reference evidence="2 3" key="1">
    <citation type="submission" date="2024-10" db="EMBL/GenBank/DDBJ databases">
        <authorList>
            <person name="Kim D."/>
        </authorList>
    </citation>
    <scope>NUCLEOTIDE SEQUENCE [LARGE SCALE GENOMIC DNA]</scope>
    <source>
        <strain evidence="2">Taebaek</strain>
    </source>
</reference>
<protein>
    <recommendedName>
        <fullName evidence="1">Polymerase nucleotidyl transferase domain-containing protein</fullName>
    </recommendedName>
</protein>
<dbReference type="Gene3D" id="3.30.460.10">
    <property type="entry name" value="Beta Polymerase, domain 2"/>
    <property type="match status" value="1"/>
</dbReference>
<name>A0ABD2HYE2_HETSC</name>
<keyword evidence="3" id="KW-1185">Reference proteome</keyword>
<sequence>MANGLTNEFAGCLSPAFPKISQQLIRDEFDEQNSQKLEQFVEEKAINGKTADEISRKKRDKRIKTAVDTIKGMAAKWSIDKAKLLISGSFMFGLNTTDSDIDLICVVPGKVIKKEHFLGEQNEICVEKKCENEEDGKKQNFTEPKTFYCHLCEVNN</sequence>
<comment type="caution">
    <text evidence="2">The sequence shown here is derived from an EMBL/GenBank/DDBJ whole genome shotgun (WGS) entry which is preliminary data.</text>
</comment>
<dbReference type="Pfam" id="PF01909">
    <property type="entry name" value="NTP_transf_2"/>
    <property type="match status" value="1"/>
</dbReference>
<evidence type="ECO:0000259" key="1">
    <source>
        <dbReference type="Pfam" id="PF01909"/>
    </source>
</evidence>
<proteinExistence type="predicted"/>
<feature type="domain" description="Polymerase nucleotidyl transferase" evidence="1">
    <location>
        <begin position="71"/>
        <end position="118"/>
    </location>
</feature>